<dbReference type="GeneID" id="49616764"/>
<dbReference type="InterPro" id="IPR008258">
    <property type="entry name" value="Transglycosylase_SLT_dom_1"/>
</dbReference>
<gene>
    <name evidence="5" type="ORF">DVB73_25385</name>
</gene>
<keyword evidence="2" id="KW-1005">Bacterial flagellum biogenesis</keyword>
<dbReference type="InterPro" id="IPR023346">
    <property type="entry name" value="Lysozyme-like_dom_sf"/>
</dbReference>
<organism evidence="5 6">
    <name type="scientific">Pseudomonas plecoglossicida</name>
    <dbReference type="NCBI Taxonomy" id="70775"/>
    <lineage>
        <taxon>Bacteria</taxon>
        <taxon>Pseudomonadati</taxon>
        <taxon>Pseudomonadota</taxon>
        <taxon>Gammaproteobacteria</taxon>
        <taxon>Pseudomonadales</taxon>
        <taxon>Pseudomonadaceae</taxon>
        <taxon>Pseudomonas</taxon>
    </lineage>
</organism>
<dbReference type="Gene3D" id="1.10.530.10">
    <property type="match status" value="1"/>
</dbReference>
<feature type="domain" description="Transglycosylase SLT" evidence="3">
    <location>
        <begin position="149"/>
        <end position="245"/>
    </location>
</feature>
<evidence type="ECO:0000256" key="1">
    <source>
        <dbReference type="ARBA" id="ARBA00007734"/>
    </source>
</evidence>
<proteinExistence type="inferred from homology"/>
<comment type="similarity">
    <text evidence="1">Belongs to the transglycosylase Slt family.</text>
</comment>
<dbReference type="Pfam" id="PF10135">
    <property type="entry name" value="Rod-binding"/>
    <property type="match status" value="1"/>
</dbReference>
<dbReference type="Proteomes" id="UP000256503">
    <property type="component" value="Chromosome"/>
</dbReference>
<evidence type="ECO:0000313" key="6">
    <source>
        <dbReference type="Proteomes" id="UP000256503"/>
    </source>
</evidence>
<feature type="domain" description="Flagellar protein FlgJ N-terminal" evidence="4">
    <location>
        <begin position="45"/>
        <end position="95"/>
    </location>
</feature>
<dbReference type="Pfam" id="PF01464">
    <property type="entry name" value="SLT"/>
    <property type="match status" value="1"/>
</dbReference>
<evidence type="ECO:0000259" key="3">
    <source>
        <dbReference type="Pfam" id="PF01464"/>
    </source>
</evidence>
<name>A0AAD0VVA1_PSEDL</name>
<dbReference type="EMBL" id="CP031146">
    <property type="protein sequence ID" value="AXM98894.1"/>
    <property type="molecule type" value="Genomic_DNA"/>
</dbReference>
<dbReference type="AlphaFoldDB" id="A0AAD0VVA1"/>
<evidence type="ECO:0000313" key="5">
    <source>
        <dbReference type="EMBL" id="AXM98894.1"/>
    </source>
</evidence>
<dbReference type="CDD" id="cd13401">
    <property type="entry name" value="Slt70-like"/>
    <property type="match status" value="1"/>
</dbReference>
<dbReference type="PANTHER" id="PTHR37423:SF2">
    <property type="entry name" value="MEMBRANE-BOUND LYTIC MUREIN TRANSGLYCOSYLASE C"/>
    <property type="match status" value="1"/>
</dbReference>
<protein>
    <submittedName>
        <fullName evidence="5">Lytic transglycosylase</fullName>
    </submittedName>
</protein>
<evidence type="ECO:0000259" key="4">
    <source>
        <dbReference type="Pfam" id="PF10135"/>
    </source>
</evidence>
<dbReference type="RefSeq" id="WP_028624985.1">
    <property type="nucleotide sequence ID" value="NZ_BSOM01000002.1"/>
</dbReference>
<evidence type="ECO:0000256" key="2">
    <source>
        <dbReference type="ARBA" id="ARBA00022795"/>
    </source>
</evidence>
<dbReference type="GO" id="GO:0044781">
    <property type="term" value="P:bacterial-type flagellum organization"/>
    <property type="evidence" value="ECO:0007669"/>
    <property type="project" value="UniProtKB-KW"/>
</dbReference>
<dbReference type="PANTHER" id="PTHR37423">
    <property type="entry name" value="SOLUBLE LYTIC MUREIN TRANSGLYCOSYLASE-RELATED"/>
    <property type="match status" value="1"/>
</dbReference>
<accession>A0AAD0VVA1</accession>
<dbReference type="InterPro" id="IPR019301">
    <property type="entry name" value="Flagellar_prot_FlgJ_N"/>
</dbReference>
<sequence length="343" mass="36878">MSVTPITQHGKPVPGGNQDAPVVQQARLEMAAEQFEAMFLRQILKQMRKASDVLSEGSSLRSRQMDTLSELYDEALADNLASQRKTGVTEMLVKQLSGSRAAAVDGATHHDLPPAASAPPTVDGLLAPIIDTWQQGIDSLASTAKGLMALVERVIKHESAGQVAAVSNKGARGLMQLMPETAREMADELGLEYSEGRLTSDADYNKRLGSAYLSKMLKRYDGAVALAVAAYNAGPGYIDQWLKSIGDPRQGGLSVEQWVERIPFQETRQYTRSILADLDAVARTRSLPTPQPTVSAIQATTLKGMEARVAFSTGPTSTVISTAGVRSAAFAPNLRLVRQEIES</sequence>
<dbReference type="SUPFAM" id="SSF53955">
    <property type="entry name" value="Lysozyme-like"/>
    <property type="match status" value="1"/>
</dbReference>
<reference evidence="5 6" key="1">
    <citation type="submission" date="2018-07" db="EMBL/GenBank/DDBJ databases">
        <title>Complete genome sequence of a Pseudomonas plecoglossicida strain pathogenic to the marine fish, Larimichthys crocea.</title>
        <authorList>
            <person name="Tao Z."/>
        </authorList>
    </citation>
    <scope>NUCLEOTIDE SEQUENCE [LARGE SCALE GENOMIC DNA]</scope>
    <source>
        <strain evidence="5 6">XSDHY-P</strain>
    </source>
</reference>